<feature type="compositionally biased region" description="Basic and acidic residues" evidence="1">
    <location>
        <begin position="488"/>
        <end position="498"/>
    </location>
</feature>
<feature type="region of interest" description="Disordered" evidence="1">
    <location>
        <begin position="744"/>
        <end position="763"/>
    </location>
</feature>
<dbReference type="AlphaFoldDB" id="A0A2T9Z7A9"/>
<sequence>MESNLTKNNLQTSSSCSYLHEKYALIGTDSPNSADNTKFSYGGLVFPNKTDGFNNNIVNMQLVINEKELNHINDNTLKASGIPGSSISVFANLPFKNKQTNAIDIRDYNNIQMNSIQDEFGSYRVGYTTSDALTEKERYNKFYEDENKRKRFTNILPGNQIIPQDDLFPKNIANIEAGCQTTDKPYLFKEYAFFGNLSRDDKQTLVDSSSRNTSESTCLNSVISENPKFGETYDDKKAMQRTKKPKRVSERCFGKSKKARLSCSFDDKKDIKNTLNKIKDPEPQKKVTAYCANTFLPQNTQISTEETILDNKASLDSLEPTRISEKHEKSLFDQFMENYLRMKEQHGKFLSAYLEKLYSKSNFLKRIPDGKNFTREKGWENINSANLFEECYRTENKSTLVSSEEDNCIKTKAKRKSDIKEEDCLGLKPFKMCKLEANFAEYTPYKSAVPTNGAEAFLSSLDSKLGTLLASASLGKNKEIQGEDIESNDSKTPEDSRTIKGYKNATKKKTKQTRSTNKNIESQRETHISSMNIISEKIEKDTQNNKKTQATRKNNKAISKSYKKKSKKATELANKSITKGLETSLETKKRKANRKGKVLQKSERFEECDGAIKKIEDYNIKYPVYFTAVDQHGKDMITPNTSDIKSIQDLYSSVIIQTQSESMMNSTDRLAAAEIYGGIKSRLRPSKKNQGTESRVISDVVISHRPILPRVDNLSRVHTAPHEPSITTSSEVQHLLVNQSLCTKKKREKKSKGKKVNKGTIPF</sequence>
<evidence type="ECO:0000313" key="2">
    <source>
        <dbReference type="EMBL" id="PVV00483.1"/>
    </source>
</evidence>
<evidence type="ECO:0000313" key="3">
    <source>
        <dbReference type="Proteomes" id="UP000245609"/>
    </source>
</evidence>
<comment type="caution">
    <text evidence="2">The sequence shown here is derived from an EMBL/GenBank/DDBJ whole genome shotgun (WGS) entry which is preliminary data.</text>
</comment>
<protein>
    <submittedName>
        <fullName evidence="2">Uncharacterized protein</fullName>
    </submittedName>
</protein>
<proteinExistence type="predicted"/>
<accession>A0A2T9Z7A9</accession>
<keyword evidence="3" id="KW-1185">Reference proteome</keyword>
<feature type="compositionally biased region" description="Basic residues" evidence="1">
    <location>
        <begin position="744"/>
        <end position="757"/>
    </location>
</feature>
<feature type="region of interest" description="Disordered" evidence="1">
    <location>
        <begin position="480"/>
        <end position="571"/>
    </location>
</feature>
<reference evidence="2 3" key="1">
    <citation type="journal article" date="2018" name="MBio">
        <title>Comparative Genomics Reveals the Core Gene Toolbox for the Fungus-Insect Symbiosis.</title>
        <authorList>
            <person name="Wang Y."/>
            <person name="Stata M."/>
            <person name="Wang W."/>
            <person name="Stajich J.E."/>
            <person name="White M.M."/>
            <person name="Moncalvo J.M."/>
        </authorList>
    </citation>
    <scope>NUCLEOTIDE SEQUENCE [LARGE SCALE GENOMIC DNA]</scope>
    <source>
        <strain evidence="2 3">SC-DP-2</strain>
    </source>
</reference>
<dbReference type="EMBL" id="MBFS01001948">
    <property type="protein sequence ID" value="PVV00483.1"/>
    <property type="molecule type" value="Genomic_DNA"/>
</dbReference>
<organism evidence="2 3">
    <name type="scientific">Smittium megazygosporum</name>
    <dbReference type="NCBI Taxonomy" id="133381"/>
    <lineage>
        <taxon>Eukaryota</taxon>
        <taxon>Fungi</taxon>
        <taxon>Fungi incertae sedis</taxon>
        <taxon>Zoopagomycota</taxon>
        <taxon>Kickxellomycotina</taxon>
        <taxon>Harpellomycetes</taxon>
        <taxon>Harpellales</taxon>
        <taxon>Legeriomycetaceae</taxon>
        <taxon>Smittium</taxon>
    </lineage>
</organism>
<evidence type="ECO:0000256" key="1">
    <source>
        <dbReference type="SAM" id="MobiDB-lite"/>
    </source>
</evidence>
<feature type="compositionally biased region" description="Basic residues" evidence="1">
    <location>
        <begin position="549"/>
        <end position="567"/>
    </location>
</feature>
<name>A0A2T9Z7A9_9FUNG</name>
<gene>
    <name evidence="2" type="ORF">BB560_005131</name>
</gene>
<dbReference type="Proteomes" id="UP000245609">
    <property type="component" value="Unassembled WGS sequence"/>
</dbReference>